<dbReference type="Proteomes" id="UP000754750">
    <property type="component" value="Unassembled WGS sequence"/>
</dbReference>
<feature type="region of interest" description="Disordered" evidence="1">
    <location>
        <begin position="44"/>
        <end position="66"/>
    </location>
</feature>
<reference evidence="2" key="1">
    <citation type="submission" date="2019-04" db="EMBL/GenBank/DDBJ databases">
        <title>Evolution of Biomass-Degrading Anaerobic Consortia Revealed by Metagenomics.</title>
        <authorList>
            <person name="Peng X."/>
        </authorList>
    </citation>
    <scope>NUCLEOTIDE SEQUENCE</scope>
    <source>
        <strain evidence="2">SIG551</strain>
    </source>
</reference>
<dbReference type="EMBL" id="SVNY01000003">
    <property type="protein sequence ID" value="MBE6833395.1"/>
    <property type="molecule type" value="Genomic_DNA"/>
</dbReference>
<comment type="caution">
    <text evidence="2">The sequence shown here is derived from an EMBL/GenBank/DDBJ whole genome shotgun (WGS) entry which is preliminary data.</text>
</comment>
<organism evidence="2 3">
    <name type="scientific">Faecalispora sporosphaeroides</name>
    <dbReference type="NCBI Taxonomy" id="1549"/>
    <lineage>
        <taxon>Bacteria</taxon>
        <taxon>Bacillati</taxon>
        <taxon>Bacillota</taxon>
        <taxon>Clostridia</taxon>
        <taxon>Eubacteriales</taxon>
        <taxon>Oscillospiraceae</taxon>
        <taxon>Faecalispora</taxon>
    </lineage>
</organism>
<proteinExistence type="predicted"/>
<dbReference type="AlphaFoldDB" id="A0A928KWM5"/>
<feature type="region of interest" description="Disordered" evidence="1">
    <location>
        <begin position="1"/>
        <end position="21"/>
    </location>
</feature>
<protein>
    <submittedName>
        <fullName evidence="2">M23 family peptidase</fullName>
    </submittedName>
</protein>
<gene>
    <name evidence="2" type="ORF">E7512_07430</name>
</gene>
<accession>A0A928KWM5</accession>
<feature type="compositionally biased region" description="Polar residues" evidence="1">
    <location>
        <begin position="8"/>
        <end position="21"/>
    </location>
</feature>
<name>A0A928KWM5_9FIRM</name>
<evidence type="ECO:0000313" key="2">
    <source>
        <dbReference type="EMBL" id="MBE6833395.1"/>
    </source>
</evidence>
<evidence type="ECO:0000313" key="3">
    <source>
        <dbReference type="Proteomes" id="UP000754750"/>
    </source>
</evidence>
<evidence type="ECO:0000256" key="1">
    <source>
        <dbReference type="SAM" id="MobiDB-lite"/>
    </source>
</evidence>
<sequence>MILDDEASSYSGSGNTSEPHLHFQVQNTKNFYFSIGLPIRFTSIRKSPIPNHERSDPRQAPNDEDLDDCYIARGLAVQNQTKS</sequence>